<dbReference type="InterPro" id="IPR056785">
    <property type="entry name" value="YkcA/B-like_C"/>
</dbReference>
<dbReference type="RefSeq" id="WP_151756014.1">
    <property type="nucleotide sequence ID" value="NZ_BKZW01000001.1"/>
</dbReference>
<evidence type="ECO:0000259" key="1">
    <source>
        <dbReference type="Pfam" id="PF24878"/>
    </source>
</evidence>
<name>A0A5J4KJZ8_9CHLR</name>
<gene>
    <name evidence="2" type="ORF">KDW_22450</name>
</gene>
<keyword evidence="3" id="KW-1185">Reference proteome</keyword>
<dbReference type="EMBL" id="BKZW01000001">
    <property type="protein sequence ID" value="GER88083.1"/>
    <property type="molecule type" value="Genomic_DNA"/>
</dbReference>
<proteinExistence type="predicted"/>
<dbReference type="Proteomes" id="UP000326912">
    <property type="component" value="Unassembled WGS sequence"/>
</dbReference>
<feature type="domain" description="Putative mannosyltransferase YkcA/B-like C-terminal" evidence="1">
    <location>
        <begin position="11"/>
        <end position="79"/>
    </location>
</feature>
<evidence type="ECO:0000313" key="3">
    <source>
        <dbReference type="Proteomes" id="UP000326912"/>
    </source>
</evidence>
<dbReference type="Pfam" id="PF24878">
    <property type="entry name" value="YkcB_C"/>
    <property type="match status" value="1"/>
</dbReference>
<reference evidence="2 3" key="1">
    <citation type="submission" date="2019-10" db="EMBL/GenBank/DDBJ databases">
        <title>Dictyobacter vulcani sp. nov., within the class Ktedonobacteria, isolated from soil of volcanic Mt. Zao.</title>
        <authorList>
            <person name="Zheng Y."/>
            <person name="Wang C.M."/>
            <person name="Sakai Y."/>
            <person name="Abe K."/>
            <person name="Yokota A."/>
            <person name="Yabe S."/>
        </authorList>
    </citation>
    <scope>NUCLEOTIDE SEQUENCE [LARGE SCALE GENOMIC DNA]</scope>
    <source>
        <strain evidence="2 3">W12</strain>
    </source>
</reference>
<evidence type="ECO:0000313" key="2">
    <source>
        <dbReference type="EMBL" id="GER88083.1"/>
    </source>
</evidence>
<accession>A0A5J4KJZ8</accession>
<dbReference type="AlphaFoldDB" id="A0A5J4KJZ8"/>
<organism evidence="2 3">
    <name type="scientific">Dictyobacter vulcani</name>
    <dbReference type="NCBI Taxonomy" id="2607529"/>
    <lineage>
        <taxon>Bacteria</taxon>
        <taxon>Bacillati</taxon>
        <taxon>Chloroflexota</taxon>
        <taxon>Ktedonobacteria</taxon>
        <taxon>Ktedonobacterales</taxon>
        <taxon>Dictyobacteraceae</taxon>
        <taxon>Dictyobacter</taxon>
    </lineage>
</organism>
<protein>
    <recommendedName>
        <fullName evidence="1">Putative mannosyltransferase YkcA/B-like C-terminal domain-containing protein</fullName>
    </recommendedName>
</protein>
<sequence length="165" mass="17416">MGGEKTDPKTVQFLQTNKGKGRYLVAVQSATAGEQLIIDTGEPVMALGGFIGSDPILTLPQLQQKVAAGEVRYFMFPAANSNELSRDLPPALKDMLERMGGGNPGNMMGGMMGGNGKIMSWVQHSCKVVPTAQWKTNDQQASSGLGAMGMGMNNQLYDCSGASAQ</sequence>
<comment type="caution">
    <text evidence="2">The sequence shown here is derived from an EMBL/GenBank/DDBJ whole genome shotgun (WGS) entry which is preliminary data.</text>
</comment>